<dbReference type="EMBL" id="JAGQKZ010000002">
    <property type="protein sequence ID" value="MCA9391667.1"/>
    <property type="molecule type" value="Genomic_DNA"/>
</dbReference>
<evidence type="ECO:0000256" key="9">
    <source>
        <dbReference type="ARBA" id="ARBA00022741"/>
    </source>
</evidence>
<dbReference type="PANTHER" id="PTHR42878">
    <property type="entry name" value="TWO-COMPONENT HISTIDINE KINASE"/>
    <property type="match status" value="1"/>
</dbReference>
<dbReference type="GO" id="GO:0005886">
    <property type="term" value="C:plasma membrane"/>
    <property type="evidence" value="ECO:0007669"/>
    <property type="project" value="UniProtKB-SubCell"/>
</dbReference>
<name>A0A955LJ43_UNCKA</name>
<evidence type="ECO:0000256" key="7">
    <source>
        <dbReference type="ARBA" id="ARBA00022679"/>
    </source>
</evidence>
<evidence type="ECO:0000256" key="16">
    <source>
        <dbReference type="SAM" id="Phobius"/>
    </source>
</evidence>
<evidence type="ECO:0000256" key="6">
    <source>
        <dbReference type="ARBA" id="ARBA00022553"/>
    </source>
</evidence>
<evidence type="ECO:0000256" key="4">
    <source>
        <dbReference type="ARBA" id="ARBA00012438"/>
    </source>
</evidence>
<evidence type="ECO:0000256" key="2">
    <source>
        <dbReference type="ARBA" id="ARBA00004314"/>
    </source>
</evidence>
<dbReference type="Gene3D" id="3.30.565.10">
    <property type="entry name" value="Histidine kinase-like ATPase, C-terminal domain"/>
    <property type="match status" value="1"/>
</dbReference>
<dbReference type="InterPro" id="IPR003661">
    <property type="entry name" value="HisK_dim/P_dom"/>
</dbReference>
<evidence type="ECO:0000256" key="13">
    <source>
        <dbReference type="ARBA" id="ARBA00023012"/>
    </source>
</evidence>
<dbReference type="SMART" id="SM00091">
    <property type="entry name" value="PAS"/>
    <property type="match status" value="1"/>
</dbReference>
<comment type="caution">
    <text evidence="20">The sequence shown here is derived from an EMBL/GenBank/DDBJ whole genome shotgun (WGS) entry which is preliminary data.</text>
</comment>
<dbReference type="InterPro" id="IPR005467">
    <property type="entry name" value="His_kinase_dom"/>
</dbReference>
<dbReference type="GO" id="GO:0007234">
    <property type="term" value="P:osmosensory signaling via phosphorelay pathway"/>
    <property type="evidence" value="ECO:0007669"/>
    <property type="project" value="TreeGrafter"/>
</dbReference>
<dbReference type="Pfam" id="PF00512">
    <property type="entry name" value="HisKA"/>
    <property type="match status" value="1"/>
</dbReference>
<dbReference type="EC" id="2.7.13.3" evidence="4"/>
<evidence type="ECO:0000256" key="14">
    <source>
        <dbReference type="ARBA" id="ARBA00023136"/>
    </source>
</evidence>
<keyword evidence="15" id="KW-0175">Coiled coil</keyword>
<dbReference type="PROSITE" id="PS50109">
    <property type="entry name" value="HIS_KIN"/>
    <property type="match status" value="1"/>
</dbReference>
<protein>
    <recommendedName>
        <fullName evidence="4">histidine kinase</fullName>
        <ecNumber evidence="4">2.7.13.3</ecNumber>
    </recommendedName>
</protein>
<proteinExistence type="predicted"/>
<evidence type="ECO:0000256" key="11">
    <source>
        <dbReference type="ARBA" id="ARBA00022840"/>
    </source>
</evidence>
<dbReference type="GO" id="GO:0000156">
    <property type="term" value="F:phosphorelay response regulator activity"/>
    <property type="evidence" value="ECO:0007669"/>
    <property type="project" value="TreeGrafter"/>
</dbReference>
<dbReference type="SMART" id="SM00387">
    <property type="entry name" value="HATPase_c"/>
    <property type="match status" value="1"/>
</dbReference>
<keyword evidence="12 16" id="KW-1133">Transmembrane helix</keyword>
<dbReference type="GO" id="GO:0005524">
    <property type="term" value="F:ATP binding"/>
    <property type="evidence" value="ECO:0007669"/>
    <property type="project" value="UniProtKB-KW"/>
</dbReference>
<dbReference type="GO" id="GO:0030295">
    <property type="term" value="F:protein kinase activator activity"/>
    <property type="evidence" value="ECO:0007669"/>
    <property type="project" value="TreeGrafter"/>
</dbReference>
<feature type="domain" description="Histidine kinase" evidence="17">
    <location>
        <begin position="544"/>
        <end position="765"/>
    </location>
</feature>
<dbReference type="PANTHER" id="PTHR42878:SF7">
    <property type="entry name" value="SENSOR HISTIDINE KINASE GLRK"/>
    <property type="match status" value="1"/>
</dbReference>
<sequence length="767" mass="84747">MRLSIRTKLTASFLVILALSALAQYLFFSYVGANLKAKIGESLLDKAKIGASQIASFYNEADLQTRVIVDRVAEYYDEDTGKLNIPHDEFQAWVIESFKKIPSLNKISVIALDYSETFRYSRFEESDASQLNYVVPNEELDTALQGLSTTSKLYGSDGDQELRFDMYIPVIANTGKGSVIAVVRAEVSPRQLWDVIGGIKTGTTGIAYVVDGDGRVIFHPNGELVSAAFLVNDRSVVKDLLTGTGEATGLQNETYTNENNHVVIASGVLVDDLGWSVIVEQTTEEALKPVSSFLFIVFFSVLFGLAIMSIAAFLITKNITRSISILKETTQSFEGGHYSTRATITSKDEVEDLGNSFNKMMDEIERKIDQLESQKTQLEEDALALRQKDSQLSKANTELTSERDNAAAERNKFSVVLSGVNDAVIAVDLNRRIVVANQSATKLLGIDSKKLVGVAVNSIVQFFDENNEIVKTEDYCPLRTDTFEGVVYAKEGVKMYTPNGSVFVNLTSSKIAESSHANLAVIMTLHNVTEEYELKQMQLDFVSMAAHELRTPLTSIRGYLDTLKQEIWKATSEDQKTYINRIEVSIQQLHGLMENLLAVSHIERGEYALRTTPTDWLALVSESVNENRTQAEEKNLKLEYAKPSGASSLVNVDTLRITEVLNNLISNAIKYTKEGSVTVVVDTDEDKGFVTTKVIDTGEGIPKSALPHMFQKFFRVSGVLEQGSKGTGLGLYIARSIVELHGGRIWVESEEGKGSTFAFTLPITKND</sequence>
<evidence type="ECO:0000256" key="3">
    <source>
        <dbReference type="ARBA" id="ARBA00004651"/>
    </source>
</evidence>
<dbReference type="CDD" id="cd00130">
    <property type="entry name" value="PAS"/>
    <property type="match status" value="1"/>
</dbReference>
<evidence type="ECO:0000256" key="10">
    <source>
        <dbReference type="ARBA" id="ARBA00022777"/>
    </source>
</evidence>
<dbReference type="FunFam" id="1.10.287.130:FF:000001">
    <property type="entry name" value="Two-component sensor histidine kinase"/>
    <property type="match status" value="1"/>
</dbReference>
<keyword evidence="14 16" id="KW-0472">Membrane</keyword>
<dbReference type="SUPFAM" id="SSF55785">
    <property type="entry name" value="PYP-like sensor domain (PAS domain)"/>
    <property type="match status" value="1"/>
</dbReference>
<dbReference type="Pfam" id="PF13426">
    <property type="entry name" value="PAS_9"/>
    <property type="match status" value="1"/>
</dbReference>
<dbReference type="InterPro" id="IPR003594">
    <property type="entry name" value="HATPase_dom"/>
</dbReference>
<keyword evidence="13" id="KW-0902">Two-component regulatory system</keyword>
<dbReference type="GO" id="GO:0000155">
    <property type="term" value="F:phosphorelay sensor kinase activity"/>
    <property type="evidence" value="ECO:0007669"/>
    <property type="project" value="InterPro"/>
</dbReference>
<dbReference type="PROSITE" id="PS50112">
    <property type="entry name" value="PAS"/>
    <property type="match status" value="1"/>
</dbReference>
<keyword evidence="6" id="KW-0597">Phosphoprotein</keyword>
<evidence type="ECO:0000256" key="15">
    <source>
        <dbReference type="SAM" id="Coils"/>
    </source>
</evidence>
<dbReference type="NCBIfam" id="TIGR00229">
    <property type="entry name" value="sensory_box"/>
    <property type="match status" value="1"/>
</dbReference>
<keyword evidence="7" id="KW-0808">Transferase</keyword>
<organism evidence="20 21">
    <name type="scientific">candidate division WWE3 bacterium</name>
    <dbReference type="NCBI Taxonomy" id="2053526"/>
    <lineage>
        <taxon>Bacteria</taxon>
        <taxon>Katanobacteria</taxon>
    </lineage>
</organism>
<dbReference type="Gene3D" id="3.30.450.20">
    <property type="entry name" value="PAS domain"/>
    <property type="match status" value="2"/>
</dbReference>
<dbReference type="InterPro" id="IPR003660">
    <property type="entry name" value="HAMP_dom"/>
</dbReference>
<dbReference type="Gene3D" id="1.10.287.130">
    <property type="match status" value="1"/>
</dbReference>
<dbReference type="CDD" id="cd16922">
    <property type="entry name" value="HATPase_EvgS-ArcB-TorS-like"/>
    <property type="match status" value="1"/>
</dbReference>
<dbReference type="SMART" id="SM00304">
    <property type="entry name" value="HAMP"/>
    <property type="match status" value="1"/>
</dbReference>
<dbReference type="Gene3D" id="6.10.340.10">
    <property type="match status" value="1"/>
</dbReference>
<evidence type="ECO:0000313" key="20">
    <source>
        <dbReference type="EMBL" id="MCA9391667.1"/>
    </source>
</evidence>
<dbReference type="InterPro" id="IPR033479">
    <property type="entry name" value="dCache_1"/>
</dbReference>
<dbReference type="AlphaFoldDB" id="A0A955LJ43"/>
<keyword evidence="11" id="KW-0067">ATP-binding</keyword>
<dbReference type="FunFam" id="3.30.565.10:FF:000023">
    <property type="entry name" value="PAS domain-containing sensor histidine kinase"/>
    <property type="match status" value="1"/>
</dbReference>
<dbReference type="PROSITE" id="PS50885">
    <property type="entry name" value="HAMP"/>
    <property type="match status" value="1"/>
</dbReference>
<dbReference type="InterPro" id="IPR035965">
    <property type="entry name" value="PAS-like_dom_sf"/>
</dbReference>
<keyword evidence="10" id="KW-0418">Kinase</keyword>
<evidence type="ECO:0000259" key="17">
    <source>
        <dbReference type="PROSITE" id="PS50109"/>
    </source>
</evidence>
<reference evidence="20" key="2">
    <citation type="journal article" date="2021" name="Microbiome">
        <title>Successional dynamics and alternative stable states in a saline activated sludge microbial community over 9 years.</title>
        <authorList>
            <person name="Wang Y."/>
            <person name="Ye J."/>
            <person name="Ju F."/>
            <person name="Liu L."/>
            <person name="Boyd J.A."/>
            <person name="Deng Y."/>
            <person name="Parks D.H."/>
            <person name="Jiang X."/>
            <person name="Yin X."/>
            <person name="Woodcroft B.J."/>
            <person name="Tyson G.W."/>
            <person name="Hugenholtz P."/>
            <person name="Polz M.F."/>
            <person name="Zhang T."/>
        </authorList>
    </citation>
    <scope>NUCLEOTIDE SEQUENCE</scope>
    <source>
        <strain evidence="20">HKST-UBA03</strain>
    </source>
</reference>
<comment type="catalytic activity">
    <reaction evidence="1">
        <text>ATP + protein L-histidine = ADP + protein N-phospho-L-histidine.</text>
        <dbReference type="EC" id="2.7.13.3"/>
    </reaction>
</comment>
<dbReference type="Pfam" id="PF02743">
    <property type="entry name" value="dCache_1"/>
    <property type="match status" value="1"/>
</dbReference>
<dbReference type="SUPFAM" id="SSF158472">
    <property type="entry name" value="HAMP domain-like"/>
    <property type="match status" value="1"/>
</dbReference>
<gene>
    <name evidence="20" type="ORF">KC614_00490</name>
</gene>
<feature type="domain" description="PAS" evidence="18">
    <location>
        <begin position="409"/>
        <end position="467"/>
    </location>
</feature>
<dbReference type="Proteomes" id="UP000751518">
    <property type="component" value="Unassembled WGS sequence"/>
</dbReference>
<evidence type="ECO:0000313" key="21">
    <source>
        <dbReference type="Proteomes" id="UP000751518"/>
    </source>
</evidence>
<dbReference type="PRINTS" id="PR00344">
    <property type="entry name" value="BCTRLSENSOR"/>
</dbReference>
<evidence type="ECO:0000256" key="12">
    <source>
        <dbReference type="ARBA" id="ARBA00022989"/>
    </source>
</evidence>
<dbReference type="SMART" id="SM00388">
    <property type="entry name" value="HisKA"/>
    <property type="match status" value="1"/>
</dbReference>
<dbReference type="InterPro" id="IPR000014">
    <property type="entry name" value="PAS"/>
</dbReference>
<dbReference type="CDD" id="cd00082">
    <property type="entry name" value="HisKA"/>
    <property type="match status" value="1"/>
</dbReference>
<dbReference type="SUPFAM" id="SSF55874">
    <property type="entry name" value="ATPase domain of HSP90 chaperone/DNA topoisomerase II/histidine kinase"/>
    <property type="match status" value="1"/>
</dbReference>
<evidence type="ECO:0000259" key="18">
    <source>
        <dbReference type="PROSITE" id="PS50112"/>
    </source>
</evidence>
<dbReference type="InterPro" id="IPR050351">
    <property type="entry name" value="BphY/WalK/GraS-like"/>
</dbReference>
<dbReference type="GO" id="GO:0045121">
    <property type="term" value="C:membrane raft"/>
    <property type="evidence" value="ECO:0007669"/>
    <property type="project" value="UniProtKB-SubCell"/>
</dbReference>
<comment type="subcellular location">
    <subcellularLocation>
        <location evidence="3">Cell membrane</location>
        <topology evidence="3">Multi-pass membrane protein</topology>
    </subcellularLocation>
    <subcellularLocation>
        <location evidence="2">Membrane raft</location>
        <topology evidence="2">Multi-pass membrane protein</topology>
    </subcellularLocation>
</comment>
<dbReference type="InterPro" id="IPR036890">
    <property type="entry name" value="HATPase_C_sf"/>
</dbReference>
<evidence type="ECO:0000256" key="5">
    <source>
        <dbReference type="ARBA" id="ARBA00022475"/>
    </source>
</evidence>
<accession>A0A955LJ43</accession>
<evidence type="ECO:0000259" key="19">
    <source>
        <dbReference type="PROSITE" id="PS50885"/>
    </source>
</evidence>
<evidence type="ECO:0000256" key="8">
    <source>
        <dbReference type="ARBA" id="ARBA00022692"/>
    </source>
</evidence>
<dbReference type="SUPFAM" id="SSF47384">
    <property type="entry name" value="Homodimeric domain of signal transducing histidine kinase"/>
    <property type="match status" value="1"/>
</dbReference>
<dbReference type="Pfam" id="PF00672">
    <property type="entry name" value="HAMP"/>
    <property type="match status" value="1"/>
</dbReference>
<dbReference type="Pfam" id="PF02518">
    <property type="entry name" value="HATPase_c"/>
    <property type="match status" value="1"/>
</dbReference>
<dbReference type="InterPro" id="IPR036097">
    <property type="entry name" value="HisK_dim/P_sf"/>
</dbReference>
<dbReference type="CDD" id="cd06225">
    <property type="entry name" value="HAMP"/>
    <property type="match status" value="1"/>
</dbReference>
<keyword evidence="8 16" id="KW-0812">Transmembrane</keyword>
<reference evidence="20" key="1">
    <citation type="submission" date="2020-04" db="EMBL/GenBank/DDBJ databases">
        <authorList>
            <person name="Zhang T."/>
        </authorList>
    </citation>
    <scope>NUCLEOTIDE SEQUENCE</scope>
    <source>
        <strain evidence="20">HKST-UBA03</strain>
    </source>
</reference>
<feature type="transmembrane region" description="Helical" evidence="16">
    <location>
        <begin position="293"/>
        <end position="315"/>
    </location>
</feature>
<keyword evidence="5" id="KW-1003">Cell membrane</keyword>
<dbReference type="InterPro" id="IPR004358">
    <property type="entry name" value="Sig_transdc_His_kin-like_C"/>
</dbReference>
<feature type="domain" description="HAMP" evidence="19">
    <location>
        <begin position="317"/>
        <end position="369"/>
    </location>
</feature>
<dbReference type="CDD" id="cd12912">
    <property type="entry name" value="PDC2_MCP_like"/>
    <property type="match status" value="1"/>
</dbReference>
<feature type="coiled-coil region" evidence="15">
    <location>
        <begin position="354"/>
        <end position="412"/>
    </location>
</feature>
<evidence type="ECO:0000256" key="1">
    <source>
        <dbReference type="ARBA" id="ARBA00000085"/>
    </source>
</evidence>
<keyword evidence="9" id="KW-0547">Nucleotide-binding</keyword>